<protein>
    <submittedName>
        <fullName evidence="2">BON domain-containing protein</fullName>
    </submittedName>
</protein>
<dbReference type="InterPro" id="IPR007055">
    <property type="entry name" value="BON_dom"/>
</dbReference>
<sequence>MPLPETLEDTRTLEERVEQVVLSRTSGRIRCLRVQVQDGRVILSGRTSSYYNKQLATHAALEAAASVQNEVEVC</sequence>
<gene>
    <name evidence="2" type="ORF">ENS64_03175</name>
</gene>
<reference evidence="2" key="1">
    <citation type="journal article" date="2020" name="mSystems">
        <title>Genome- and Community-Level Interaction Insights into Carbon Utilization and Element Cycling Functions of Hydrothermarchaeota in Hydrothermal Sediment.</title>
        <authorList>
            <person name="Zhou Z."/>
            <person name="Liu Y."/>
            <person name="Xu W."/>
            <person name="Pan J."/>
            <person name="Luo Z.H."/>
            <person name="Li M."/>
        </authorList>
    </citation>
    <scope>NUCLEOTIDE SEQUENCE [LARGE SCALE GENOMIC DNA]</scope>
    <source>
        <strain evidence="2">SpSt-508</strain>
    </source>
</reference>
<name>A0A7C4LJM1_9PLAN</name>
<organism evidence="2">
    <name type="scientific">Schlesneria paludicola</name>
    <dbReference type="NCBI Taxonomy" id="360056"/>
    <lineage>
        <taxon>Bacteria</taxon>
        <taxon>Pseudomonadati</taxon>
        <taxon>Planctomycetota</taxon>
        <taxon>Planctomycetia</taxon>
        <taxon>Planctomycetales</taxon>
        <taxon>Planctomycetaceae</taxon>
        <taxon>Schlesneria</taxon>
    </lineage>
</organism>
<evidence type="ECO:0000313" key="2">
    <source>
        <dbReference type="EMBL" id="HGT38256.1"/>
    </source>
</evidence>
<dbReference type="Gene3D" id="3.30.1340.30">
    <property type="match status" value="1"/>
</dbReference>
<dbReference type="EMBL" id="DSVQ01000006">
    <property type="protein sequence ID" value="HGT38256.1"/>
    <property type="molecule type" value="Genomic_DNA"/>
</dbReference>
<dbReference type="AlphaFoldDB" id="A0A7C4LJM1"/>
<accession>A0A7C4LJM1</accession>
<proteinExistence type="predicted"/>
<evidence type="ECO:0000259" key="1">
    <source>
        <dbReference type="Pfam" id="PF04972"/>
    </source>
</evidence>
<feature type="domain" description="BON" evidence="1">
    <location>
        <begin position="11"/>
        <end position="73"/>
    </location>
</feature>
<comment type="caution">
    <text evidence="2">The sequence shown here is derived from an EMBL/GenBank/DDBJ whole genome shotgun (WGS) entry which is preliminary data.</text>
</comment>
<dbReference type="Pfam" id="PF04972">
    <property type="entry name" value="BON"/>
    <property type="match status" value="1"/>
</dbReference>